<evidence type="ECO:0000313" key="7">
    <source>
        <dbReference type="Proteomes" id="UP000241595"/>
    </source>
</evidence>
<dbReference type="Gene3D" id="1.10.357.10">
    <property type="entry name" value="Tetracycline Repressor, domain 2"/>
    <property type="match status" value="1"/>
</dbReference>
<dbReference type="InterPro" id="IPR011075">
    <property type="entry name" value="TetR_C"/>
</dbReference>
<feature type="DNA-binding region" description="H-T-H motif" evidence="4">
    <location>
        <begin position="54"/>
        <end position="73"/>
    </location>
</feature>
<dbReference type="Pfam" id="PF00440">
    <property type="entry name" value="TetR_N"/>
    <property type="match status" value="1"/>
</dbReference>
<sequence>MPPNGFRGPPGVAAGADMADDGAARFTRKGMATRARIVGVAARLMFERGVANTSIDQVRRLAGVGGSQISHYFDDKRDLTRHVVAARRDDVRAFHTQPSLGGLDSIDALQAWADACVADIDAVYRVGGCVYGSLAGELIDADDELHDDLSTGYDQWIGLFQAGLTAMQRRGDLRPDADPRHLAVSLVVAHQGGAMVTYATGDPDPLRVAVNAGVDYVRLFAAPPAPRRARRPAKS</sequence>
<dbReference type="EMBL" id="FTRV01000015">
    <property type="protein sequence ID" value="SPM30469.1"/>
    <property type="molecule type" value="Genomic_DNA"/>
</dbReference>
<protein>
    <submittedName>
        <fullName evidence="6">TetR family transcriptional regulator</fullName>
    </submittedName>
</protein>
<evidence type="ECO:0000256" key="4">
    <source>
        <dbReference type="PROSITE-ProRule" id="PRU00335"/>
    </source>
</evidence>
<dbReference type="GO" id="GO:0003677">
    <property type="term" value="F:DNA binding"/>
    <property type="evidence" value="ECO:0007669"/>
    <property type="project" value="UniProtKB-UniRule"/>
</dbReference>
<evidence type="ECO:0000256" key="1">
    <source>
        <dbReference type="ARBA" id="ARBA00023015"/>
    </source>
</evidence>
<reference evidence="6 7" key="1">
    <citation type="submission" date="2017-01" db="EMBL/GenBank/DDBJ databases">
        <authorList>
            <consortium name="Urmite Genomes"/>
        </authorList>
    </citation>
    <scope>NUCLEOTIDE SEQUENCE [LARGE SCALE GENOMIC DNA]</scope>
    <source>
        <strain evidence="6 7">AB308</strain>
    </source>
</reference>
<evidence type="ECO:0000259" key="5">
    <source>
        <dbReference type="PROSITE" id="PS50977"/>
    </source>
</evidence>
<name>A0A2U3NG32_9MYCO</name>
<dbReference type="InterPro" id="IPR036271">
    <property type="entry name" value="Tet_transcr_reg_TetR-rel_C_sf"/>
</dbReference>
<accession>A0A2U3NG32</accession>
<evidence type="ECO:0000256" key="3">
    <source>
        <dbReference type="ARBA" id="ARBA00023163"/>
    </source>
</evidence>
<keyword evidence="3" id="KW-0804">Transcription</keyword>
<evidence type="ECO:0000256" key="2">
    <source>
        <dbReference type="ARBA" id="ARBA00023125"/>
    </source>
</evidence>
<organism evidence="6 7">
    <name type="scientific">Mycobacterium terramassiliense</name>
    <dbReference type="NCBI Taxonomy" id="1841859"/>
    <lineage>
        <taxon>Bacteria</taxon>
        <taxon>Bacillati</taxon>
        <taxon>Actinomycetota</taxon>
        <taxon>Actinomycetes</taxon>
        <taxon>Mycobacteriales</taxon>
        <taxon>Mycobacteriaceae</taxon>
        <taxon>Mycobacterium</taxon>
    </lineage>
</organism>
<dbReference type="SUPFAM" id="SSF48498">
    <property type="entry name" value="Tetracyclin repressor-like, C-terminal domain"/>
    <property type="match status" value="1"/>
</dbReference>
<dbReference type="AlphaFoldDB" id="A0A2U3NG32"/>
<keyword evidence="7" id="KW-1185">Reference proteome</keyword>
<evidence type="ECO:0000313" key="6">
    <source>
        <dbReference type="EMBL" id="SPM30469.1"/>
    </source>
</evidence>
<dbReference type="PROSITE" id="PS50977">
    <property type="entry name" value="HTH_TETR_2"/>
    <property type="match status" value="1"/>
</dbReference>
<dbReference type="InterPro" id="IPR001647">
    <property type="entry name" value="HTH_TetR"/>
</dbReference>
<keyword evidence="1" id="KW-0805">Transcription regulation</keyword>
<gene>
    <name evidence="6" type="ORF">MTAB308_3973</name>
</gene>
<dbReference type="Pfam" id="PF16925">
    <property type="entry name" value="TetR_C_13"/>
    <property type="match status" value="1"/>
</dbReference>
<feature type="domain" description="HTH tetR-type" evidence="5">
    <location>
        <begin position="31"/>
        <end position="91"/>
    </location>
</feature>
<proteinExistence type="predicted"/>
<dbReference type="PANTHER" id="PTHR47506:SF3">
    <property type="entry name" value="HTH-TYPE TRANSCRIPTIONAL REGULATOR LMRA"/>
    <property type="match status" value="1"/>
</dbReference>
<dbReference type="SUPFAM" id="SSF46689">
    <property type="entry name" value="Homeodomain-like"/>
    <property type="match status" value="1"/>
</dbReference>
<dbReference type="InterPro" id="IPR009057">
    <property type="entry name" value="Homeodomain-like_sf"/>
</dbReference>
<keyword evidence="2 4" id="KW-0238">DNA-binding</keyword>
<dbReference type="Proteomes" id="UP000241595">
    <property type="component" value="Unassembled WGS sequence"/>
</dbReference>
<dbReference type="PANTHER" id="PTHR47506">
    <property type="entry name" value="TRANSCRIPTIONAL REGULATORY PROTEIN"/>
    <property type="match status" value="1"/>
</dbReference>
<dbReference type="STRING" id="1841859.GCA_900157385_03974"/>